<gene>
    <name evidence="2" type="ORF">FGO68_gene791</name>
</gene>
<comment type="caution">
    <text evidence="2">The sequence shown here is derived from an EMBL/GenBank/DDBJ whole genome shotgun (WGS) entry which is preliminary data.</text>
</comment>
<evidence type="ECO:0000313" key="3">
    <source>
        <dbReference type="Proteomes" id="UP000785679"/>
    </source>
</evidence>
<keyword evidence="1" id="KW-0472">Membrane</keyword>
<reference evidence="2" key="1">
    <citation type="submission" date="2019-06" db="EMBL/GenBank/DDBJ databases">
        <authorList>
            <person name="Zheng W."/>
        </authorList>
    </citation>
    <scope>NUCLEOTIDE SEQUENCE</scope>
    <source>
        <strain evidence="2">QDHG01</strain>
    </source>
</reference>
<evidence type="ECO:0000313" key="2">
    <source>
        <dbReference type="EMBL" id="TNV79980.1"/>
    </source>
</evidence>
<dbReference type="EMBL" id="RRYP01008142">
    <property type="protein sequence ID" value="TNV79980.1"/>
    <property type="molecule type" value="Genomic_DNA"/>
</dbReference>
<proteinExistence type="predicted"/>
<evidence type="ECO:0008006" key="4">
    <source>
        <dbReference type="Google" id="ProtNLM"/>
    </source>
</evidence>
<keyword evidence="1" id="KW-0812">Transmembrane</keyword>
<organism evidence="2 3">
    <name type="scientific">Halteria grandinella</name>
    <dbReference type="NCBI Taxonomy" id="5974"/>
    <lineage>
        <taxon>Eukaryota</taxon>
        <taxon>Sar</taxon>
        <taxon>Alveolata</taxon>
        <taxon>Ciliophora</taxon>
        <taxon>Intramacronucleata</taxon>
        <taxon>Spirotrichea</taxon>
        <taxon>Stichotrichia</taxon>
        <taxon>Sporadotrichida</taxon>
        <taxon>Halteriidae</taxon>
        <taxon>Halteria</taxon>
    </lineage>
</organism>
<sequence length="161" mass="19085">MKSLQFPLEFRSNQSDIRELLLNAFQSLFMFTLNQAFLLLFPLPIYASHSAFKLFRIPSIYHLFIHLFLPYQNGMYFHVYIHLSKFGIQLLYLLSASECIKGLHILLQNHLFIKAFQIHSPIKATELLLKFLAQSEQCEYAIFLLQSRKQLKWGFLQLLER</sequence>
<keyword evidence="1" id="KW-1133">Transmembrane helix</keyword>
<evidence type="ECO:0000256" key="1">
    <source>
        <dbReference type="SAM" id="Phobius"/>
    </source>
</evidence>
<protein>
    <recommendedName>
        <fullName evidence="4">Transmembrane protein</fullName>
    </recommendedName>
</protein>
<feature type="transmembrane region" description="Helical" evidence="1">
    <location>
        <begin position="20"/>
        <end position="41"/>
    </location>
</feature>
<name>A0A8J8NT31_HALGN</name>
<dbReference type="AlphaFoldDB" id="A0A8J8NT31"/>
<keyword evidence="3" id="KW-1185">Reference proteome</keyword>
<accession>A0A8J8NT31</accession>
<dbReference type="Proteomes" id="UP000785679">
    <property type="component" value="Unassembled WGS sequence"/>
</dbReference>
<feature type="transmembrane region" description="Helical" evidence="1">
    <location>
        <begin position="53"/>
        <end position="69"/>
    </location>
</feature>